<dbReference type="AlphaFoldDB" id="A0A9P5C844"/>
<protein>
    <submittedName>
        <fullName evidence="1">Uncharacterized protein</fullName>
    </submittedName>
</protein>
<sequence length="102" mass="11142">MTALSCPYLASHVYASAFQCCVPDPAKPNARLSEQEEAFSCKINRALASGPMQVTTDASVAEWTHDREVKVIHEGTNGWTCFPGNENHVGDVPQILHQKLST</sequence>
<dbReference type="Proteomes" id="UP000801864">
    <property type="component" value="Unassembled WGS sequence"/>
</dbReference>
<organism evidence="1 2">
    <name type="scientific">Trichoderma lentiforme</name>
    <dbReference type="NCBI Taxonomy" id="1567552"/>
    <lineage>
        <taxon>Eukaryota</taxon>
        <taxon>Fungi</taxon>
        <taxon>Dikarya</taxon>
        <taxon>Ascomycota</taxon>
        <taxon>Pezizomycotina</taxon>
        <taxon>Sordariomycetes</taxon>
        <taxon>Hypocreomycetidae</taxon>
        <taxon>Hypocreales</taxon>
        <taxon>Hypocreaceae</taxon>
        <taxon>Trichoderma</taxon>
    </lineage>
</organism>
<proteinExistence type="predicted"/>
<accession>A0A9P5C844</accession>
<dbReference type="EMBL" id="QLNT01000020">
    <property type="protein sequence ID" value="KAF3062949.1"/>
    <property type="molecule type" value="Genomic_DNA"/>
</dbReference>
<evidence type="ECO:0000313" key="2">
    <source>
        <dbReference type="Proteomes" id="UP000801864"/>
    </source>
</evidence>
<evidence type="ECO:0000313" key="1">
    <source>
        <dbReference type="EMBL" id="KAF3062949.1"/>
    </source>
</evidence>
<gene>
    <name evidence="1" type="ORF">CFAM422_010211</name>
</gene>
<reference evidence="1 2" key="1">
    <citation type="submission" date="2018-06" db="EMBL/GenBank/DDBJ databases">
        <title>Genome analysis of cellulolytic fungus Trichoderma lentiforme CFAM-422.</title>
        <authorList>
            <person name="Steindorff A.S."/>
            <person name="Formighieri E.F."/>
            <person name="Midorikawa G.E.O."/>
            <person name="Tamietti M.S."/>
            <person name="Ramos E.Z."/>
            <person name="Silva A.S."/>
            <person name="Bon E.P.S."/>
            <person name="Mendes T.D."/>
            <person name="Damaso M.C.T."/>
            <person name="Favaro L.C.L."/>
        </authorList>
    </citation>
    <scope>NUCLEOTIDE SEQUENCE [LARGE SCALE GENOMIC DNA]</scope>
    <source>
        <strain evidence="1 2">CFAM-422</strain>
    </source>
</reference>
<comment type="caution">
    <text evidence="1">The sequence shown here is derived from an EMBL/GenBank/DDBJ whole genome shotgun (WGS) entry which is preliminary data.</text>
</comment>
<name>A0A9P5C844_9HYPO</name>
<keyword evidence="2" id="KW-1185">Reference proteome</keyword>